<dbReference type="AlphaFoldDB" id="A0A1G1WPJ3"/>
<reference evidence="3 4" key="1">
    <citation type="journal article" date="2016" name="Nat. Commun.">
        <title>Thousands of microbial genomes shed light on interconnected biogeochemical processes in an aquifer system.</title>
        <authorList>
            <person name="Anantharaman K."/>
            <person name="Brown C.T."/>
            <person name="Hug L.A."/>
            <person name="Sharon I."/>
            <person name="Castelle C.J."/>
            <person name="Probst A.J."/>
            <person name="Thomas B.C."/>
            <person name="Singh A."/>
            <person name="Wilkins M.J."/>
            <person name="Karaoz U."/>
            <person name="Brodie E.L."/>
            <person name="Williams K.H."/>
            <person name="Hubbard S.S."/>
            <person name="Banfield J.F."/>
        </authorList>
    </citation>
    <scope>NUCLEOTIDE SEQUENCE [LARGE SCALE GENOMIC DNA]</scope>
</reference>
<keyword evidence="1" id="KW-0812">Transmembrane</keyword>
<evidence type="ECO:0000313" key="3">
    <source>
        <dbReference type="EMBL" id="OGY29613.1"/>
    </source>
</evidence>
<feature type="transmembrane region" description="Helical" evidence="1">
    <location>
        <begin position="32"/>
        <end position="57"/>
    </location>
</feature>
<protein>
    <recommendedName>
        <fullName evidence="2">DUF7847 domain-containing protein</fullName>
    </recommendedName>
</protein>
<feature type="transmembrane region" description="Helical" evidence="1">
    <location>
        <begin position="77"/>
        <end position="107"/>
    </location>
</feature>
<proteinExistence type="predicted"/>
<dbReference type="EMBL" id="MHCX01000020">
    <property type="protein sequence ID" value="OGY29613.1"/>
    <property type="molecule type" value="Genomic_DNA"/>
</dbReference>
<dbReference type="Pfam" id="PF25231">
    <property type="entry name" value="DUF7847"/>
    <property type="match status" value="1"/>
</dbReference>
<feature type="transmembrane region" description="Helical" evidence="1">
    <location>
        <begin position="153"/>
        <end position="172"/>
    </location>
</feature>
<gene>
    <name evidence="3" type="ORF">A3J50_00160</name>
</gene>
<dbReference type="Proteomes" id="UP000177821">
    <property type="component" value="Unassembled WGS sequence"/>
</dbReference>
<evidence type="ECO:0000313" key="4">
    <source>
        <dbReference type="Proteomes" id="UP000177821"/>
    </source>
</evidence>
<organism evidence="3 4">
    <name type="scientific">Candidatus Woykebacteria bacterium RIFCSPHIGHO2_02_FULL_43_16b</name>
    <dbReference type="NCBI Taxonomy" id="1802601"/>
    <lineage>
        <taxon>Bacteria</taxon>
        <taxon>Candidatus Woykeibacteriota</taxon>
    </lineage>
</organism>
<keyword evidence="1" id="KW-1133">Transmembrane helix</keyword>
<feature type="transmembrane region" description="Helical" evidence="1">
    <location>
        <begin position="264"/>
        <end position="287"/>
    </location>
</feature>
<feature type="transmembrane region" description="Helical" evidence="1">
    <location>
        <begin position="192"/>
        <end position="211"/>
    </location>
</feature>
<evidence type="ECO:0000256" key="1">
    <source>
        <dbReference type="SAM" id="Phobius"/>
    </source>
</evidence>
<accession>A0A1G1WPJ3</accession>
<evidence type="ECO:0000259" key="2">
    <source>
        <dbReference type="Pfam" id="PF25231"/>
    </source>
</evidence>
<keyword evidence="1" id="KW-0472">Membrane</keyword>
<feature type="domain" description="DUF7847" evidence="2">
    <location>
        <begin position="133"/>
        <end position="250"/>
    </location>
</feature>
<feature type="transmembrane region" description="Helical" evidence="1">
    <location>
        <begin position="127"/>
        <end position="147"/>
    </location>
</feature>
<comment type="caution">
    <text evidence="3">The sequence shown here is derived from an EMBL/GenBank/DDBJ whole genome shotgun (WGS) entry which is preliminary data.</text>
</comment>
<feature type="transmembrane region" description="Helical" evidence="1">
    <location>
        <begin position="223"/>
        <end position="243"/>
    </location>
</feature>
<name>A0A1G1WPJ3_9BACT</name>
<sequence>MDTTLPNSPELPPIRTLLRDSWSTLRTSLSQLFILTVISFVVTAAVIGAVAAVGLTILLSSGLMSAGVIQDSTALPIMVTVTCITFLVLLALLAIFNIAIGNAQILVIDAHKDPSSLTTLIKGGYRVAVPMLLTGLLGGLLIIGGFFVFIVPAWLFMFLFSFSAYAVVLDGYGPIPALRRSIALVSSHFWSVFTRIVLLYVIYFFVSYLFPKVLGLVSGDFNLLVQGLSFVADVVLGWYMLAYTLTLYKQIRATSGNEQGSLKWLVLTALIGWGLIVLLSIGMFRFVQSDVFKKYSEDFTESIRKNIQQEDKNFQAPELDFYNTEIPSETPSFPTSESI</sequence>
<dbReference type="InterPro" id="IPR057169">
    <property type="entry name" value="DUF7847"/>
</dbReference>